<evidence type="ECO:0000313" key="3">
    <source>
        <dbReference type="Proteomes" id="UP000241890"/>
    </source>
</evidence>
<feature type="chain" id="PRO_5015330344" evidence="1">
    <location>
        <begin position="24"/>
        <end position="399"/>
    </location>
</feature>
<accession>A0A2R5GJE9</accession>
<reference evidence="2 3" key="1">
    <citation type="submission" date="2017-12" db="EMBL/GenBank/DDBJ databases">
        <title>Sequencing, de novo assembly and annotation of complete genome of a new Thraustochytrid species, strain FCC1311.</title>
        <authorList>
            <person name="Sedici K."/>
            <person name="Godart F."/>
            <person name="Aiese Cigliano R."/>
            <person name="Sanseverino W."/>
            <person name="Barakat M."/>
            <person name="Ortet P."/>
            <person name="Marechal E."/>
            <person name="Cagnac O."/>
            <person name="Amato A."/>
        </authorList>
    </citation>
    <scope>NUCLEOTIDE SEQUENCE [LARGE SCALE GENOMIC DNA]</scope>
</reference>
<proteinExistence type="predicted"/>
<name>A0A2R5GJE9_9STRA</name>
<dbReference type="Proteomes" id="UP000241890">
    <property type="component" value="Unassembled WGS sequence"/>
</dbReference>
<keyword evidence="3" id="KW-1185">Reference proteome</keyword>
<protein>
    <submittedName>
        <fullName evidence="2">Uncharacterized protein</fullName>
    </submittedName>
</protein>
<keyword evidence="1" id="KW-0732">Signal</keyword>
<dbReference type="EMBL" id="BEYU01000087">
    <property type="protein sequence ID" value="GBG31010.1"/>
    <property type="molecule type" value="Genomic_DNA"/>
</dbReference>
<dbReference type="AlphaFoldDB" id="A0A2R5GJE9"/>
<organism evidence="2 3">
    <name type="scientific">Hondaea fermentalgiana</name>
    <dbReference type="NCBI Taxonomy" id="2315210"/>
    <lineage>
        <taxon>Eukaryota</taxon>
        <taxon>Sar</taxon>
        <taxon>Stramenopiles</taxon>
        <taxon>Bigyra</taxon>
        <taxon>Labyrinthulomycetes</taxon>
        <taxon>Thraustochytrida</taxon>
        <taxon>Thraustochytriidae</taxon>
        <taxon>Hondaea</taxon>
    </lineage>
</organism>
<feature type="signal peptide" evidence="1">
    <location>
        <begin position="1"/>
        <end position="23"/>
    </location>
</feature>
<comment type="caution">
    <text evidence="2">The sequence shown here is derived from an EMBL/GenBank/DDBJ whole genome shotgun (WGS) entry which is preliminary data.</text>
</comment>
<dbReference type="InParanoid" id="A0A2R5GJE9"/>
<evidence type="ECO:0000313" key="2">
    <source>
        <dbReference type="EMBL" id="GBG31010.1"/>
    </source>
</evidence>
<gene>
    <name evidence="2" type="ORF">FCC1311_072312</name>
</gene>
<evidence type="ECO:0000256" key="1">
    <source>
        <dbReference type="SAM" id="SignalP"/>
    </source>
</evidence>
<sequence length="399" mass="44869">MKGQVLAVMAMMAVAHLSALSMAKPPKGEQNKFKKLMKRFDYESWESCNNSTCLKNACECDECVVCDAETDSILSVDWSGVGLQLHKGKVPQKDISKFLKKAKHLESFDITNNTALLEDSRDCIKLKECSKNEELCEADFTICNMPTGAPTIAPRNYANEWEYFYDVSNGAGWNKEAGKFTPFPCTGKGTGKVKAVDNKYIYCTDGYLTEIYFHNQYVDGEVSPEIIEAILTSPGFTSFYIHDDDYALTTTSCIDSMHEIFEPYGPVAVEDFVADNITICPLDDPVEDETEAWTIMFDALGGKDWKKCSGKRTNPSDCNYLTQVGGYFTEINFTEKMGFDDVSDLKYEILKFAMTLQFLEVFDISGEKVCFSEEYQDLLGCDDTVECTFHASCDDEEEE</sequence>